<accession>A0A316D9D8</accession>
<evidence type="ECO:0000313" key="7">
    <source>
        <dbReference type="Proteomes" id="UP000245634"/>
    </source>
</evidence>
<evidence type="ECO:0000256" key="3">
    <source>
        <dbReference type="ARBA" id="ARBA00022840"/>
    </source>
</evidence>
<evidence type="ECO:0000256" key="1">
    <source>
        <dbReference type="ARBA" id="ARBA00022598"/>
    </source>
</evidence>
<protein>
    <submittedName>
        <fullName evidence="6">UDP-N-acetylmuramoyl-tripeptide--D-alanyl-D-alanine ligase</fullName>
    </submittedName>
</protein>
<keyword evidence="3" id="KW-0067">ATP-binding</keyword>
<dbReference type="InterPro" id="IPR013221">
    <property type="entry name" value="Mur_ligase_cen"/>
</dbReference>
<evidence type="ECO:0000259" key="5">
    <source>
        <dbReference type="Pfam" id="PF08245"/>
    </source>
</evidence>
<dbReference type="InterPro" id="IPR036615">
    <property type="entry name" value="Mur_ligase_C_dom_sf"/>
</dbReference>
<dbReference type="PANTHER" id="PTHR43024:SF1">
    <property type="entry name" value="UDP-N-ACETYLMURAMOYL-TRIPEPTIDE--D-ALANYL-D-ALANINE LIGASE"/>
    <property type="match status" value="1"/>
</dbReference>
<sequence>MKPLRLHELLGATPYQVLHGKTDMTIQNVVTQPKKLRGGTLLLRTRRREALDWAQYQRYSDAVIVLQKREGTPEDWGKLTVVKVPDIQAAYWNFVDSYRKRFSIPVYAITGTCGKTTTKEMIAHLFRASYTVQATVRSRNASAFNLGYLLGIDDSTDVAVFETGVATYPDDLHDSGKYFQPTIGILNNIGLDHLKGCGTFENYVKGKAELLDIIEPAGTLIYNADDENIAKIDRSGFRGLQYSFGTSRGADFRAVAIRYGEGGMEFTLQFRGLSHALFVPGFGEPNVYNALAAIAGAYAAGMGIREAGERLKSFEHLPGHLQLKQGVQGSAILDDSWSSNPTSARSALHVMQEIANGRRKIAVLGRLTDDLEEQFDEESRKIGALAVEKGIEILITRGPDAKVIGEGALRAGMNPQQVLHAQDLEEAYQLLKPHLDKRALVLVKSSYYDVSDELLKKIVRE</sequence>
<dbReference type="InterPro" id="IPR051046">
    <property type="entry name" value="MurCDEF_CellWall_CoF430Synth"/>
</dbReference>
<gene>
    <name evidence="6" type="ORF">C7459_10736</name>
</gene>
<reference evidence="6 7" key="1">
    <citation type="submission" date="2018-05" db="EMBL/GenBank/DDBJ databases">
        <title>Genomic Encyclopedia of Type Strains, Phase IV (KMG-IV): sequencing the most valuable type-strain genomes for metagenomic binning, comparative biology and taxonomic classification.</title>
        <authorList>
            <person name="Goeker M."/>
        </authorList>
    </citation>
    <scope>NUCLEOTIDE SEQUENCE [LARGE SCALE GENOMIC DNA]</scope>
    <source>
        <strain evidence="6 7">DSM 18773</strain>
    </source>
</reference>
<dbReference type="Pfam" id="PF02875">
    <property type="entry name" value="Mur_ligase_C"/>
    <property type="match status" value="1"/>
</dbReference>
<keyword evidence="2" id="KW-0547">Nucleotide-binding</keyword>
<feature type="domain" description="Mur ligase central" evidence="5">
    <location>
        <begin position="109"/>
        <end position="295"/>
    </location>
</feature>
<dbReference type="Pfam" id="PF08245">
    <property type="entry name" value="Mur_ligase_M"/>
    <property type="match status" value="1"/>
</dbReference>
<dbReference type="GO" id="GO:0016881">
    <property type="term" value="F:acid-amino acid ligase activity"/>
    <property type="evidence" value="ECO:0007669"/>
    <property type="project" value="InterPro"/>
</dbReference>
<keyword evidence="1 6" id="KW-0436">Ligase</keyword>
<dbReference type="EMBL" id="QGGL01000007">
    <property type="protein sequence ID" value="PWK13370.1"/>
    <property type="molecule type" value="Genomic_DNA"/>
</dbReference>
<keyword evidence="7" id="KW-1185">Reference proteome</keyword>
<evidence type="ECO:0000259" key="4">
    <source>
        <dbReference type="Pfam" id="PF02875"/>
    </source>
</evidence>
<evidence type="ECO:0000313" key="6">
    <source>
        <dbReference type="EMBL" id="PWK13370.1"/>
    </source>
</evidence>
<dbReference type="InterPro" id="IPR036565">
    <property type="entry name" value="Mur-like_cat_sf"/>
</dbReference>
<dbReference type="Gene3D" id="3.40.1190.10">
    <property type="entry name" value="Mur-like, catalytic domain"/>
    <property type="match status" value="1"/>
</dbReference>
<feature type="domain" description="Mur ligase C-terminal" evidence="4">
    <location>
        <begin position="321"/>
        <end position="446"/>
    </location>
</feature>
<comment type="caution">
    <text evidence="6">The sequence shown here is derived from an EMBL/GenBank/DDBJ whole genome shotgun (WGS) entry which is preliminary data.</text>
</comment>
<dbReference type="SUPFAM" id="SSF53244">
    <property type="entry name" value="MurD-like peptide ligases, peptide-binding domain"/>
    <property type="match status" value="1"/>
</dbReference>
<name>A0A316D9D8_9BACL</name>
<dbReference type="InterPro" id="IPR004101">
    <property type="entry name" value="Mur_ligase_C"/>
</dbReference>
<evidence type="ECO:0000256" key="2">
    <source>
        <dbReference type="ARBA" id="ARBA00022741"/>
    </source>
</evidence>
<dbReference type="PANTHER" id="PTHR43024">
    <property type="entry name" value="UDP-N-ACETYLMURAMOYL-TRIPEPTIDE--D-ALANYL-D-ALANINE LIGASE"/>
    <property type="match status" value="1"/>
</dbReference>
<dbReference type="OrthoDB" id="9801978at2"/>
<proteinExistence type="predicted"/>
<dbReference type="Proteomes" id="UP000245634">
    <property type="component" value="Unassembled WGS sequence"/>
</dbReference>
<dbReference type="AlphaFoldDB" id="A0A316D9D8"/>
<dbReference type="RefSeq" id="WP_109688577.1">
    <property type="nucleotide sequence ID" value="NZ_QGGL01000007.1"/>
</dbReference>
<dbReference type="Gene3D" id="3.90.190.20">
    <property type="entry name" value="Mur ligase, C-terminal domain"/>
    <property type="match status" value="1"/>
</dbReference>
<dbReference type="SUPFAM" id="SSF53623">
    <property type="entry name" value="MurD-like peptide ligases, catalytic domain"/>
    <property type="match status" value="1"/>
</dbReference>
<organism evidence="6 7">
    <name type="scientific">Tumebacillus permanentifrigoris</name>
    <dbReference type="NCBI Taxonomy" id="378543"/>
    <lineage>
        <taxon>Bacteria</taxon>
        <taxon>Bacillati</taxon>
        <taxon>Bacillota</taxon>
        <taxon>Bacilli</taxon>
        <taxon>Bacillales</taxon>
        <taxon>Alicyclobacillaceae</taxon>
        <taxon>Tumebacillus</taxon>
    </lineage>
</organism>
<dbReference type="GO" id="GO:0005524">
    <property type="term" value="F:ATP binding"/>
    <property type="evidence" value="ECO:0007669"/>
    <property type="project" value="UniProtKB-KW"/>
</dbReference>